<accession>A0ABY8ATE3</accession>
<keyword evidence="1" id="KW-1133">Transmembrane helix</keyword>
<keyword evidence="4" id="KW-1185">Reference proteome</keyword>
<dbReference type="EMBL" id="CP119078">
    <property type="protein sequence ID" value="WED43044.1"/>
    <property type="molecule type" value="Genomic_DNA"/>
</dbReference>
<proteinExistence type="predicted"/>
<reference evidence="3 4" key="1">
    <citation type="submission" date="2023-02" db="EMBL/GenBank/DDBJ databases">
        <title>Genome Sequence of L. cardiaca H63T.</title>
        <authorList>
            <person name="Lopez A.E."/>
            <person name="Cianciotto N.P."/>
        </authorList>
    </citation>
    <scope>NUCLEOTIDE SEQUENCE [LARGE SCALE GENOMIC DNA]</scope>
    <source>
        <strain evidence="3 4">H63</strain>
    </source>
</reference>
<dbReference type="PANTHER" id="PTHR40940">
    <property type="entry name" value="PROTEIN BATD-RELATED"/>
    <property type="match status" value="1"/>
</dbReference>
<organism evidence="3 4">
    <name type="scientific">Legionella cardiaca</name>
    <dbReference type="NCBI Taxonomy" id="1071983"/>
    <lineage>
        <taxon>Bacteria</taxon>
        <taxon>Pseudomonadati</taxon>
        <taxon>Pseudomonadota</taxon>
        <taxon>Gammaproteobacteria</taxon>
        <taxon>Legionellales</taxon>
        <taxon>Legionellaceae</taxon>
        <taxon>Legionella</taxon>
    </lineage>
</organism>
<dbReference type="RefSeq" id="WP_275088858.1">
    <property type="nucleotide sequence ID" value="NZ_CP119078.1"/>
</dbReference>
<feature type="domain" description="DUF7939" evidence="2">
    <location>
        <begin position="447"/>
        <end position="531"/>
    </location>
</feature>
<evidence type="ECO:0000259" key="2">
    <source>
        <dbReference type="Pfam" id="PF25607"/>
    </source>
</evidence>
<dbReference type="InterPro" id="IPR057699">
    <property type="entry name" value="DUF7939"/>
</dbReference>
<protein>
    <submittedName>
        <fullName evidence="3">BatD family protein</fullName>
    </submittedName>
</protein>
<keyword evidence="1" id="KW-0812">Transmembrane</keyword>
<evidence type="ECO:0000313" key="4">
    <source>
        <dbReference type="Proteomes" id="UP001222087"/>
    </source>
</evidence>
<sequence>MKKILLSLFLLGCYGLGFATVTMQLESSQVQADETFRLILTLEGEEIDSVPDLSPLQKDFTIVGTERSMNYTLVNGRASSVSQWLVLLTPKKTGTLTIPAIQVGQTKTNPANVEVTDEAPDSKQVDTEKQQDVMLTTEISEKNPYINQQVIYTVKLYSSRRMVNTDYQPPQVENALLIPLGAGRRYQTAEKGRIYVVDEQQYAIFPQKSGSLKIIPPTFRAVIYDVVPRHVNERGNSMLIQVRPIPPHLNKNWLPAKQVTLSETYDNNNLSLQQGSTIVRTVTLRARGVPAQLLPPLDFGNSTEFSIYPEKPSERNVFKEPDLVGSTTVKVTYLFNKAGQITIPALNLTWFNTTTAREETISLPEHTVQVIASATAPQAAVKSPPAQFTVSPKEETILPTKTKENASVKTTTNPAWWVAGVFALAWLLTLGLWFWQRSTRNSKQTSKQILRRLKEACLQNNASMARDTLLQWAQNLWPQANILNLIDVEHRVDDEALKEQIKKLSQALYNNNGQKWQGEALWNRILAFRQNKKMTPGQAQSLPPMHKL</sequence>
<dbReference type="Pfam" id="PF13584">
    <property type="entry name" value="BatD"/>
    <property type="match status" value="1"/>
</dbReference>
<name>A0ABY8ATE3_9GAMM</name>
<evidence type="ECO:0000313" key="3">
    <source>
        <dbReference type="EMBL" id="WED43044.1"/>
    </source>
</evidence>
<dbReference type="Proteomes" id="UP001222087">
    <property type="component" value="Chromosome"/>
</dbReference>
<dbReference type="Pfam" id="PF25607">
    <property type="entry name" value="DUF7939"/>
    <property type="match status" value="1"/>
</dbReference>
<dbReference type="PANTHER" id="PTHR40940:SF1">
    <property type="entry name" value="PROTEIN BATD"/>
    <property type="match status" value="1"/>
</dbReference>
<dbReference type="InterPro" id="IPR025738">
    <property type="entry name" value="BatD"/>
</dbReference>
<evidence type="ECO:0000256" key="1">
    <source>
        <dbReference type="SAM" id="Phobius"/>
    </source>
</evidence>
<feature type="transmembrane region" description="Helical" evidence="1">
    <location>
        <begin position="415"/>
        <end position="435"/>
    </location>
</feature>
<keyword evidence="1" id="KW-0472">Membrane</keyword>
<gene>
    <name evidence="3" type="ORF">PXX05_14275</name>
</gene>